<protein>
    <submittedName>
        <fullName evidence="2">Uncharacterized protein</fullName>
    </submittedName>
</protein>
<keyword evidence="1" id="KW-0472">Membrane</keyword>
<accession>A0A1E4TBG2</accession>
<keyword evidence="1" id="KW-0812">Transmembrane</keyword>
<feature type="transmembrane region" description="Helical" evidence="1">
    <location>
        <begin position="95"/>
        <end position="112"/>
    </location>
</feature>
<reference evidence="3" key="1">
    <citation type="submission" date="2016-02" db="EMBL/GenBank/DDBJ databases">
        <title>Comparative genomics of biotechnologically important yeasts.</title>
        <authorList>
            <consortium name="DOE Joint Genome Institute"/>
            <person name="Riley R."/>
            <person name="Haridas S."/>
            <person name="Wolfe K.H."/>
            <person name="Lopes M.R."/>
            <person name="Hittinger C.T."/>
            <person name="Goker M."/>
            <person name="Salamov A."/>
            <person name="Wisecaver J."/>
            <person name="Long T.M."/>
            <person name="Aerts A.L."/>
            <person name="Barry K."/>
            <person name="Choi C."/>
            <person name="Clum A."/>
            <person name="Coughlan A.Y."/>
            <person name="Deshpande S."/>
            <person name="Douglass A.P."/>
            <person name="Hanson S.J."/>
            <person name="Klenk H.-P."/>
            <person name="Labutti K."/>
            <person name="Lapidus A."/>
            <person name="Lindquist E."/>
            <person name="Lipzen A."/>
            <person name="Meier-Kolthoff J.P."/>
            <person name="Ohm R.A."/>
            <person name="Otillar R.P."/>
            <person name="Pangilinan J."/>
            <person name="Peng Y."/>
            <person name="Rokas A."/>
            <person name="Rosa C.A."/>
            <person name="Scheuner C."/>
            <person name="Sibirny A.A."/>
            <person name="Slot J.C."/>
            <person name="Stielow J.B."/>
            <person name="Sun H."/>
            <person name="Kurtzman C.P."/>
            <person name="Blackwell M."/>
            <person name="Jeffries T.W."/>
            <person name="Grigoriev I.V."/>
        </authorList>
    </citation>
    <scope>NUCLEOTIDE SEQUENCE [LARGE SCALE GENOMIC DNA]</scope>
    <source>
        <strain evidence="3">NRRL Y-17796</strain>
    </source>
</reference>
<dbReference type="EMBL" id="KV453843">
    <property type="protein sequence ID" value="ODV88988.1"/>
    <property type="molecule type" value="Genomic_DNA"/>
</dbReference>
<dbReference type="Proteomes" id="UP000095023">
    <property type="component" value="Unassembled WGS sequence"/>
</dbReference>
<sequence>MRFDIPNKAEPYLAVSAAVGFAYMGTALYDKRFNIPADFNDPDVARFFFCRILEAVVGLWGCHGDLIDLTYMLLIASIPNILVLNAFMGVDLTRAVVSYMPSILALPVFWGLKQMFSPDPIVRAPGQKYPRLNRSIGPEATAQALVGALILTGIIYGFADGYFSQLLRHATHIEIANPKFSLGTIFALLLVPCYGIQRVAGDLDLIGVIQFIALLRSFEMSHLIGDSKYVMPLLALPYGASVAFVARLLPGN</sequence>
<feature type="transmembrane region" description="Helical" evidence="1">
    <location>
        <begin position="140"/>
        <end position="159"/>
    </location>
</feature>
<evidence type="ECO:0000256" key="1">
    <source>
        <dbReference type="SAM" id="Phobius"/>
    </source>
</evidence>
<feature type="transmembrane region" description="Helical" evidence="1">
    <location>
        <begin position="230"/>
        <end position="249"/>
    </location>
</feature>
<evidence type="ECO:0000313" key="3">
    <source>
        <dbReference type="Proteomes" id="UP000095023"/>
    </source>
</evidence>
<evidence type="ECO:0000313" key="2">
    <source>
        <dbReference type="EMBL" id="ODV88988.1"/>
    </source>
</evidence>
<name>A0A1E4TBG2_9ASCO</name>
<feature type="transmembrane region" description="Helical" evidence="1">
    <location>
        <begin position="69"/>
        <end position="88"/>
    </location>
</feature>
<feature type="transmembrane region" description="Helical" evidence="1">
    <location>
        <begin position="180"/>
        <end position="197"/>
    </location>
</feature>
<gene>
    <name evidence="2" type="ORF">CANCADRAFT_32392</name>
</gene>
<dbReference type="AlphaFoldDB" id="A0A1E4TBG2"/>
<keyword evidence="3" id="KW-1185">Reference proteome</keyword>
<organism evidence="2 3">
    <name type="scientific">Tortispora caseinolytica NRRL Y-17796</name>
    <dbReference type="NCBI Taxonomy" id="767744"/>
    <lineage>
        <taxon>Eukaryota</taxon>
        <taxon>Fungi</taxon>
        <taxon>Dikarya</taxon>
        <taxon>Ascomycota</taxon>
        <taxon>Saccharomycotina</taxon>
        <taxon>Trigonopsidomycetes</taxon>
        <taxon>Trigonopsidales</taxon>
        <taxon>Trigonopsidaceae</taxon>
        <taxon>Tortispora</taxon>
    </lineage>
</organism>
<feature type="transmembrane region" description="Helical" evidence="1">
    <location>
        <begin position="12"/>
        <end position="29"/>
    </location>
</feature>
<proteinExistence type="predicted"/>
<keyword evidence="1" id="KW-1133">Transmembrane helix</keyword>